<organism evidence="3 4">
    <name type="scientific">Mesorhizobium tamadayense</name>
    <dbReference type="NCBI Taxonomy" id="425306"/>
    <lineage>
        <taxon>Bacteria</taxon>
        <taxon>Pseudomonadati</taxon>
        <taxon>Pseudomonadota</taxon>
        <taxon>Alphaproteobacteria</taxon>
        <taxon>Hyphomicrobiales</taxon>
        <taxon>Phyllobacteriaceae</taxon>
        <taxon>Mesorhizobium</taxon>
    </lineage>
</organism>
<gene>
    <name evidence="3" type="ORF">EH240_31290</name>
</gene>
<dbReference type="InterPro" id="IPR043736">
    <property type="entry name" value="DUF5681"/>
</dbReference>
<sequence length="150" mass="16345">MRNRERGKRKELDGYEVGYGKPPSEHRFAKGQSGNPKGRPKAKKNMKTMVSDTLFAPITIQQNGKTTTVTALEAILLKMRNNALAGDYRSAVQALQLGMRAIEPDEAGQPGAEASPLDPQTMIGLMRDYLDHQPTDGGDSSSDLAADEEE</sequence>
<accession>A0A3P3F0A3</accession>
<feature type="domain" description="DUF5681" evidence="2">
    <location>
        <begin position="25"/>
        <end position="99"/>
    </location>
</feature>
<dbReference type="AlphaFoldDB" id="A0A3P3F0A3"/>
<dbReference type="EMBL" id="RQXT01000059">
    <property type="protein sequence ID" value="RRH92070.1"/>
    <property type="molecule type" value="Genomic_DNA"/>
</dbReference>
<reference evidence="3 4" key="1">
    <citation type="submission" date="2018-11" db="EMBL/GenBank/DDBJ databases">
        <title>the genome of Mesorhizobium tamadayense DSM 28320.</title>
        <authorList>
            <person name="Gao J."/>
        </authorList>
    </citation>
    <scope>NUCLEOTIDE SEQUENCE [LARGE SCALE GENOMIC DNA]</scope>
    <source>
        <strain evidence="3 4">DSM 28320</strain>
    </source>
</reference>
<dbReference type="Pfam" id="PF18932">
    <property type="entry name" value="DUF5681"/>
    <property type="match status" value="1"/>
</dbReference>
<feature type="region of interest" description="Disordered" evidence="1">
    <location>
        <begin position="103"/>
        <end position="150"/>
    </location>
</feature>
<dbReference type="Proteomes" id="UP000273786">
    <property type="component" value="Unassembled WGS sequence"/>
</dbReference>
<comment type="caution">
    <text evidence="3">The sequence shown here is derived from an EMBL/GenBank/DDBJ whole genome shotgun (WGS) entry which is preliminary data.</text>
</comment>
<dbReference type="RefSeq" id="WP_125005802.1">
    <property type="nucleotide sequence ID" value="NZ_RQXT01000059.1"/>
</dbReference>
<evidence type="ECO:0000313" key="3">
    <source>
        <dbReference type="EMBL" id="RRH92070.1"/>
    </source>
</evidence>
<protein>
    <recommendedName>
        <fullName evidence="2">DUF5681 domain-containing protein</fullName>
    </recommendedName>
</protein>
<proteinExistence type="predicted"/>
<evidence type="ECO:0000256" key="1">
    <source>
        <dbReference type="SAM" id="MobiDB-lite"/>
    </source>
</evidence>
<evidence type="ECO:0000259" key="2">
    <source>
        <dbReference type="Pfam" id="PF18932"/>
    </source>
</evidence>
<dbReference type="OrthoDB" id="2086138at2"/>
<name>A0A3P3F0A3_9HYPH</name>
<feature type="region of interest" description="Disordered" evidence="1">
    <location>
        <begin position="1"/>
        <end position="43"/>
    </location>
</feature>
<keyword evidence="4" id="KW-1185">Reference proteome</keyword>
<evidence type="ECO:0000313" key="4">
    <source>
        <dbReference type="Proteomes" id="UP000273786"/>
    </source>
</evidence>